<dbReference type="EMBL" id="NBNE01000449">
    <property type="protein sequence ID" value="OWZ19389.1"/>
    <property type="molecule type" value="Genomic_DNA"/>
</dbReference>
<evidence type="ECO:0000256" key="1">
    <source>
        <dbReference type="SAM" id="MobiDB-lite"/>
    </source>
</evidence>
<feature type="region of interest" description="Disordered" evidence="1">
    <location>
        <begin position="34"/>
        <end position="55"/>
    </location>
</feature>
<comment type="caution">
    <text evidence="2">The sequence shown here is derived from an EMBL/GenBank/DDBJ whole genome shotgun (WGS) entry which is preliminary data.</text>
</comment>
<dbReference type="AlphaFoldDB" id="A0A225WQN3"/>
<protein>
    <submittedName>
        <fullName evidence="2">Ribosomal protein</fullName>
    </submittedName>
</protein>
<evidence type="ECO:0000313" key="2">
    <source>
        <dbReference type="EMBL" id="OWZ19389.1"/>
    </source>
</evidence>
<dbReference type="PANTHER" id="PTHR47150:SF5">
    <property type="entry name" value="OS07G0546750 PROTEIN"/>
    <property type="match status" value="1"/>
</dbReference>
<dbReference type="OrthoDB" id="103174at2759"/>
<name>A0A225WQN3_9STRA</name>
<keyword evidence="2" id="KW-0687">Ribonucleoprotein</keyword>
<evidence type="ECO:0000313" key="3">
    <source>
        <dbReference type="Proteomes" id="UP000198211"/>
    </source>
</evidence>
<dbReference type="GO" id="GO:0005840">
    <property type="term" value="C:ribosome"/>
    <property type="evidence" value="ECO:0007669"/>
    <property type="project" value="UniProtKB-KW"/>
</dbReference>
<dbReference type="InterPro" id="IPR006912">
    <property type="entry name" value="Harbinger_derived_prot"/>
</dbReference>
<sequence length="295" mass="34181">MEGVSADLLRGGLQIDDDDDDLLAQQLLFSASPKEEVARRRGGSRQGKRENKDRDFQTRYERFMQKYFFPNSVYDEQDFRERNRMSKTLFSRVLDGVVEADPDYFEQRPDATKRMGIHPMMKVTSALRVLAYAMPAVALDENLEMSRTVVYQNVKHFVEAVDKQFGSEYLRSPNETDMQRLLEMNARRGLGKEKKPTVVLEACADQELWIWNASFGWPGSLNDLNILDRSPVFDDLVNGTAPHVDFRINGHDYNMAYCLTDGIYPNWTVFIKPLAQPRGNKQKKLQQYKKLCKKM</sequence>
<keyword evidence="3" id="KW-1185">Reference proteome</keyword>
<organism evidence="2 3">
    <name type="scientific">Phytophthora megakarya</name>
    <dbReference type="NCBI Taxonomy" id="4795"/>
    <lineage>
        <taxon>Eukaryota</taxon>
        <taxon>Sar</taxon>
        <taxon>Stramenopiles</taxon>
        <taxon>Oomycota</taxon>
        <taxon>Peronosporomycetes</taxon>
        <taxon>Peronosporales</taxon>
        <taxon>Peronosporaceae</taxon>
        <taxon>Phytophthora</taxon>
    </lineage>
</organism>
<dbReference type="Proteomes" id="UP000198211">
    <property type="component" value="Unassembled WGS sequence"/>
</dbReference>
<dbReference type="STRING" id="4795.A0A225WQN3"/>
<gene>
    <name evidence="2" type="ORF">PHMEG_0006383</name>
</gene>
<dbReference type="PANTHER" id="PTHR47150">
    <property type="entry name" value="OS12G0169200 PROTEIN"/>
    <property type="match status" value="1"/>
</dbReference>
<proteinExistence type="predicted"/>
<reference evidence="3" key="1">
    <citation type="submission" date="2017-03" db="EMBL/GenBank/DDBJ databases">
        <title>Phytopthora megakarya and P. palmivora, two closely related causual agents of cacao black pod achieved similar genome size and gene model numbers by different mechanisms.</title>
        <authorList>
            <person name="Ali S."/>
            <person name="Shao J."/>
            <person name="Larry D.J."/>
            <person name="Kronmiller B."/>
            <person name="Shen D."/>
            <person name="Strem M.D."/>
            <person name="Melnick R.L."/>
            <person name="Guiltinan M.J."/>
            <person name="Tyler B.M."/>
            <person name="Meinhardt L.W."/>
            <person name="Bailey B.A."/>
        </authorList>
    </citation>
    <scope>NUCLEOTIDE SEQUENCE [LARGE SCALE GENOMIC DNA]</scope>
    <source>
        <strain evidence="3">zdho120</strain>
    </source>
</reference>
<keyword evidence="2" id="KW-0689">Ribosomal protein</keyword>
<accession>A0A225WQN3</accession>
<dbReference type="Pfam" id="PF04827">
    <property type="entry name" value="Plant_tran"/>
    <property type="match status" value="1"/>
</dbReference>